<dbReference type="PRINTS" id="PR00038">
    <property type="entry name" value="HTHLUXR"/>
</dbReference>
<comment type="caution">
    <text evidence="5">The sequence shown here is derived from an EMBL/GenBank/DDBJ whole genome shotgun (WGS) entry which is preliminary data.</text>
</comment>
<dbReference type="EMBL" id="RZUL01000010">
    <property type="protein sequence ID" value="RVT39157.1"/>
    <property type="molecule type" value="Genomic_DNA"/>
</dbReference>
<dbReference type="CDD" id="cd06170">
    <property type="entry name" value="LuxR_C_like"/>
    <property type="match status" value="1"/>
</dbReference>
<dbReference type="PROSITE" id="PS50043">
    <property type="entry name" value="HTH_LUXR_2"/>
    <property type="match status" value="1"/>
</dbReference>
<dbReference type="Proteomes" id="UP000282977">
    <property type="component" value="Unassembled WGS sequence"/>
</dbReference>
<protein>
    <recommendedName>
        <fullName evidence="4">HTH luxR-type domain-containing protein</fullName>
    </recommendedName>
</protein>
<accession>A0A437J3P7</accession>
<dbReference type="Pfam" id="PF00196">
    <property type="entry name" value="GerE"/>
    <property type="match status" value="1"/>
</dbReference>
<evidence type="ECO:0000313" key="6">
    <source>
        <dbReference type="Proteomes" id="UP000282977"/>
    </source>
</evidence>
<dbReference type="PANTHER" id="PTHR44688:SF16">
    <property type="entry name" value="DNA-BINDING TRANSCRIPTIONAL ACTIVATOR DEVR_DOSR"/>
    <property type="match status" value="1"/>
</dbReference>
<dbReference type="InterPro" id="IPR011990">
    <property type="entry name" value="TPR-like_helical_dom_sf"/>
</dbReference>
<evidence type="ECO:0000256" key="1">
    <source>
        <dbReference type="ARBA" id="ARBA00023015"/>
    </source>
</evidence>
<evidence type="ECO:0000256" key="2">
    <source>
        <dbReference type="ARBA" id="ARBA00023125"/>
    </source>
</evidence>
<organism evidence="5 6">
    <name type="scientific">Sphingobium algorifonticola</name>
    <dbReference type="NCBI Taxonomy" id="2008318"/>
    <lineage>
        <taxon>Bacteria</taxon>
        <taxon>Pseudomonadati</taxon>
        <taxon>Pseudomonadota</taxon>
        <taxon>Alphaproteobacteria</taxon>
        <taxon>Sphingomonadales</taxon>
        <taxon>Sphingomonadaceae</taxon>
        <taxon>Sphingobium</taxon>
    </lineage>
</organism>
<dbReference type="Pfam" id="PF25873">
    <property type="entry name" value="WHD_MalT"/>
    <property type="match status" value="1"/>
</dbReference>
<proteinExistence type="predicted"/>
<dbReference type="PANTHER" id="PTHR44688">
    <property type="entry name" value="DNA-BINDING TRANSCRIPTIONAL ACTIVATOR DEVR_DOSR"/>
    <property type="match status" value="1"/>
</dbReference>
<evidence type="ECO:0000259" key="4">
    <source>
        <dbReference type="PROSITE" id="PS50043"/>
    </source>
</evidence>
<dbReference type="OrthoDB" id="9807052at2"/>
<dbReference type="InterPro" id="IPR027417">
    <property type="entry name" value="P-loop_NTPase"/>
</dbReference>
<gene>
    <name evidence="5" type="ORF">ENE74_16425</name>
</gene>
<evidence type="ECO:0000313" key="5">
    <source>
        <dbReference type="EMBL" id="RVT39157.1"/>
    </source>
</evidence>
<dbReference type="InterPro" id="IPR059106">
    <property type="entry name" value="WHD_MalT"/>
</dbReference>
<dbReference type="Gene3D" id="1.25.40.10">
    <property type="entry name" value="Tetratricopeptide repeat domain"/>
    <property type="match status" value="1"/>
</dbReference>
<evidence type="ECO:0000256" key="3">
    <source>
        <dbReference type="ARBA" id="ARBA00023163"/>
    </source>
</evidence>
<dbReference type="GO" id="GO:0006355">
    <property type="term" value="P:regulation of DNA-templated transcription"/>
    <property type="evidence" value="ECO:0007669"/>
    <property type="project" value="InterPro"/>
</dbReference>
<sequence>MKSKPETVQAGLSGYILAAKLAPPKTHGVDLIERVGLAQRIKSALSLAATIVVAPAGYGKTTLLCLCYADLKASGETVAWLTLDDSDDDKLLFANHLVSSLIRSNPGISERLKVTPDYKVDLDLKSATIAILNAVEHSERRTILFIDDLHCVSDTDVRQSISQLVNSSSRYLHVVIGSRSVPAIRLAKLRAQGLIGEIGLEELKFNKHEAAMFLEQAMGSTLDTGQIESFYARTEGWPVGLRLIALTAGQGGIREYPQLLPGSAVAEFLRDEVFENLPQALAEFVADSGVLGEFSAELCDHVLDRSDSAERIGEIEGLQLFIMRVGEPGWFRFHQIFAESVAALVTRRDPARKAMLHQRAASWFCKRGYPARALKHSFAAGDPEATAQLLSKVAPKLIQSGREGTLLRYAAELPEELLIDYPELQLERAYTLTLTWQFGEAQRILRNVKAALTSGVSAARWAELGIDLERVLRKQVYCEMQLAILSDDMVKAEALAHQWLSMDGEYSYFEGAVSHTSLLYAQRERFNCQNLGSSGKARVIFVSHDNRWGTIWHDCIIGAGYVQLGQLAKAQSIFGGAFETAIDVVGRSNPTTAMPALHLAELALERGDAIEADALIEEFLPLSTRIGLVDQLIAGYYTKVRLAQMISAEAALGVIDEGAEIALSRDFDRLSQFLILDRLRILSGMGNIGEVRRVSIVNNLVTSGDLPVPGPGQASAVAGRVLAASYLAIAENRLSEVDMILRRWMRFLETHQFARLNIRFALQLAHAQILLGDPKACHRTLRSALHMGMQGGFLRIFSDANSAVRQQIEHMKLGLGTGAGELASYHERVIASFARPKVLASSRSVNLEELGGQYQALNDREAEILLMVAMGMMNAQIAEESGLTVGTVKWYLQQIYSKLGVNRRSEAVFKARQIGLIA</sequence>
<dbReference type="AlphaFoldDB" id="A0A437J3P7"/>
<keyword evidence="1" id="KW-0805">Transcription regulation</keyword>
<dbReference type="Gene3D" id="3.40.50.300">
    <property type="entry name" value="P-loop containing nucleotide triphosphate hydrolases"/>
    <property type="match status" value="1"/>
</dbReference>
<keyword evidence="2" id="KW-0238">DNA-binding</keyword>
<dbReference type="SUPFAM" id="SSF52540">
    <property type="entry name" value="P-loop containing nucleoside triphosphate hydrolases"/>
    <property type="match status" value="1"/>
</dbReference>
<dbReference type="SMART" id="SM00421">
    <property type="entry name" value="HTH_LUXR"/>
    <property type="match status" value="1"/>
</dbReference>
<dbReference type="InterPro" id="IPR016032">
    <property type="entry name" value="Sig_transdc_resp-reg_C-effctor"/>
</dbReference>
<dbReference type="Gene3D" id="1.10.10.10">
    <property type="entry name" value="Winged helix-like DNA-binding domain superfamily/Winged helix DNA-binding domain"/>
    <property type="match status" value="1"/>
</dbReference>
<dbReference type="GO" id="GO:0003677">
    <property type="term" value="F:DNA binding"/>
    <property type="evidence" value="ECO:0007669"/>
    <property type="project" value="UniProtKB-KW"/>
</dbReference>
<feature type="domain" description="HTH luxR-type" evidence="4">
    <location>
        <begin position="850"/>
        <end position="915"/>
    </location>
</feature>
<name>A0A437J3P7_9SPHN</name>
<dbReference type="RefSeq" id="WP_127691959.1">
    <property type="nucleotide sequence ID" value="NZ_RZUL01000010.1"/>
</dbReference>
<dbReference type="SUPFAM" id="SSF46894">
    <property type="entry name" value="C-terminal effector domain of the bipartite response regulators"/>
    <property type="match status" value="1"/>
</dbReference>
<dbReference type="InterPro" id="IPR000792">
    <property type="entry name" value="Tscrpt_reg_LuxR_C"/>
</dbReference>
<keyword evidence="3" id="KW-0804">Transcription</keyword>
<reference evidence="5 6" key="1">
    <citation type="submission" date="2019-01" db="EMBL/GenBank/DDBJ databases">
        <authorList>
            <person name="Chen W.-M."/>
        </authorList>
    </citation>
    <scope>NUCLEOTIDE SEQUENCE [LARGE SCALE GENOMIC DNA]</scope>
    <source>
        <strain evidence="5 6">TLA-22</strain>
    </source>
</reference>
<keyword evidence="6" id="KW-1185">Reference proteome</keyword>
<dbReference type="InterPro" id="IPR036388">
    <property type="entry name" value="WH-like_DNA-bd_sf"/>
</dbReference>